<dbReference type="Proteomes" id="UP001165565">
    <property type="component" value="Unassembled WGS sequence"/>
</dbReference>
<sequence length="323" mass="34675">MPPPDAAALIDWPTDFGTRYAIFVDTEEEFDWSAPFSRDAHGLSALAALPDAHRRLVARGAAPAFFVDYPVASDPRAADVLRAILADDPRVAIGAQLHPWVNPPFEEPLSALASYAGNLPPALLEAKLGALTEAIAAAFGRRPLAFRAGRYGLAPGLLGLLARSGYRLDSSVRPGFDYRADGGPDFTRIDAAAWRDAVIELPLSTVFTGLLRRRGARLHAALGAVPRARGVFARTGLLSRVPLTPEGVPVAEALEAIAVALGEGGRLLNFAFHSPSLVPGHTPYVRDGADLARFWRWWDRVLDLLDRRGVRSASLDDLLAALA</sequence>
<dbReference type="GO" id="GO:0005975">
    <property type="term" value="P:carbohydrate metabolic process"/>
    <property type="evidence" value="ECO:0007669"/>
    <property type="project" value="InterPro"/>
</dbReference>
<name>A0AA41Z9T6_9SPHN</name>
<comment type="caution">
    <text evidence="1">The sequence shown here is derived from an EMBL/GenBank/DDBJ whole genome shotgun (WGS) entry which is preliminary data.</text>
</comment>
<dbReference type="InterPro" id="IPR011330">
    <property type="entry name" value="Glyco_hydro/deAcase_b/a-brl"/>
</dbReference>
<accession>A0AA41Z9T6</accession>
<proteinExistence type="predicted"/>
<dbReference type="EMBL" id="JANFAV010000008">
    <property type="protein sequence ID" value="MCW6535598.1"/>
    <property type="molecule type" value="Genomic_DNA"/>
</dbReference>
<organism evidence="1 2">
    <name type="scientific">Sphingomonas lycopersici</name>
    <dbReference type="NCBI Taxonomy" id="2951807"/>
    <lineage>
        <taxon>Bacteria</taxon>
        <taxon>Pseudomonadati</taxon>
        <taxon>Pseudomonadota</taxon>
        <taxon>Alphaproteobacteria</taxon>
        <taxon>Sphingomonadales</taxon>
        <taxon>Sphingomonadaceae</taxon>
        <taxon>Sphingomonas</taxon>
    </lineage>
</organism>
<dbReference type="Gene3D" id="3.20.20.370">
    <property type="entry name" value="Glycoside hydrolase/deacetylase"/>
    <property type="match status" value="1"/>
</dbReference>
<evidence type="ECO:0000313" key="2">
    <source>
        <dbReference type="Proteomes" id="UP001165565"/>
    </source>
</evidence>
<dbReference type="RefSeq" id="WP_265269271.1">
    <property type="nucleotide sequence ID" value="NZ_JANFAV010000008.1"/>
</dbReference>
<keyword evidence="2" id="KW-1185">Reference proteome</keyword>
<dbReference type="AlphaFoldDB" id="A0AA41Z9T6"/>
<dbReference type="SUPFAM" id="SSF88713">
    <property type="entry name" value="Glycoside hydrolase/deacetylase"/>
    <property type="match status" value="1"/>
</dbReference>
<reference evidence="1" key="1">
    <citation type="submission" date="2022-06" db="EMBL/GenBank/DDBJ databases">
        <title>Sphingomonas sp. nov. isolated from rhizosphere soil of tomato.</title>
        <authorList>
            <person name="Dong H."/>
            <person name="Gao R."/>
        </authorList>
    </citation>
    <scope>NUCLEOTIDE SEQUENCE</scope>
    <source>
        <strain evidence="1">MMSM24</strain>
    </source>
</reference>
<evidence type="ECO:0000313" key="1">
    <source>
        <dbReference type="EMBL" id="MCW6535598.1"/>
    </source>
</evidence>
<protein>
    <submittedName>
        <fullName evidence="1">WalW protein</fullName>
    </submittedName>
</protein>
<gene>
    <name evidence="1" type="ORF">NEE01_12490</name>
</gene>